<organism evidence="1 2">
    <name type="scientific">Paractinoplanes toevensis</name>
    <dbReference type="NCBI Taxonomy" id="571911"/>
    <lineage>
        <taxon>Bacteria</taxon>
        <taxon>Bacillati</taxon>
        <taxon>Actinomycetota</taxon>
        <taxon>Actinomycetes</taxon>
        <taxon>Micromonosporales</taxon>
        <taxon>Micromonosporaceae</taxon>
        <taxon>Paractinoplanes</taxon>
    </lineage>
</organism>
<evidence type="ECO:0000313" key="2">
    <source>
        <dbReference type="Proteomes" id="UP000677082"/>
    </source>
</evidence>
<dbReference type="SUPFAM" id="SSF140804">
    <property type="entry name" value="YidB-like"/>
    <property type="match status" value="1"/>
</dbReference>
<gene>
    <name evidence="1" type="ORF">Ato02nite_083040</name>
</gene>
<sequence length="134" mass="14038">MDDITKLAILLDDPEVRELILGLGAAPRLHAIVLDLAGTVSPEQYRSWLSDDTRNLAMTPDQVRAALGDGPLGDLAAATGTDSGVVSRQLAGLLPDLVDAVSPGGRIVDPARLAGEITEARREDDLEAGVFGNQ</sequence>
<dbReference type="EMBL" id="BOQN01000120">
    <property type="protein sequence ID" value="GIM96511.1"/>
    <property type="molecule type" value="Genomic_DNA"/>
</dbReference>
<reference evidence="1 2" key="1">
    <citation type="submission" date="2021-03" db="EMBL/GenBank/DDBJ databases">
        <title>Whole genome shotgun sequence of Actinoplanes toevensis NBRC 105298.</title>
        <authorList>
            <person name="Komaki H."/>
            <person name="Tamura T."/>
        </authorList>
    </citation>
    <scope>NUCLEOTIDE SEQUENCE [LARGE SCALE GENOMIC DNA]</scope>
    <source>
        <strain evidence="1 2">NBRC 105298</strain>
    </source>
</reference>
<dbReference type="Proteomes" id="UP000677082">
    <property type="component" value="Unassembled WGS sequence"/>
</dbReference>
<dbReference type="InterPro" id="IPR027405">
    <property type="entry name" value="YidB-like"/>
</dbReference>
<proteinExistence type="predicted"/>
<evidence type="ECO:0000313" key="1">
    <source>
        <dbReference type="EMBL" id="GIM96511.1"/>
    </source>
</evidence>
<protein>
    <submittedName>
        <fullName evidence="1">Uncharacterized protein</fullName>
    </submittedName>
</protein>
<comment type="caution">
    <text evidence="1">The sequence shown here is derived from an EMBL/GenBank/DDBJ whole genome shotgun (WGS) entry which is preliminary data.</text>
</comment>
<dbReference type="AlphaFoldDB" id="A0A920BQA7"/>
<name>A0A920BQA7_9ACTN</name>
<dbReference type="Pfam" id="PF20159">
    <property type="entry name" value="YidB"/>
    <property type="match status" value="1"/>
</dbReference>
<dbReference type="RefSeq" id="WP_213012189.1">
    <property type="nucleotide sequence ID" value="NZ_BOQN01000120.1"/>
</dbReference>
<dbReference type="InterPro" id="IPR045372">
    <property type="entry name" value="YidB"/>
</dbReference>
<accession>A0A920BQA7</accession>
<keyword evidence="2" id="KW-1185">Reference proteome</keyword>
<dbReference type="Gene3D" id="1.10.10.690">
    <property type="entry name" value="YidB-like"/>
    <property type="match status" value="1"/>
</dbReference>